<protein>
    <recommendedName>
        <fullName evidence="4">Secreted protein</fullName>
    </recommendedName>
</protein>
<sequence length="93" mass="10696">MSPWNVFFFLVSASEGFSANARPLCSTRLLVPWSSCTRPYKSRHGPVLQYMFDLGVTFANRTILNWIGSYSSYLPNLYLTNLRPSLVYISFYP</sequence>
<evidence type="ECO:0000256" key="1">
    <source>
        <dbReference type="SAM" id="SignalP"/>
    </source>
</evidence>
<feature type="chain" id="PRO_5040513369" description="Secreted protein" evidence="1">
    <location>
        <begin position="22"/>
        <end position="93"/>
    </location>
</feature>
<evidence type="ECO:0000313" key="3">
    <source>
        <dbReference type="Proteomes" id="UP000738349"/>
    </source>
</evidence>
<reference evidence="2" key="1">
    <citation type="journal article" date="2021" name="Nat. Commun.">
        <title>Genetic determinants of endophytism in the Arabidopsis root mycobiome.</title>
        <authorList>
            <person name="Mesny F."/>
            <person name="Miyauchi S."/>
            <person name="Thiergart T."/>
            <person name="Pickel B."/>
            <person name="Atanasova L."/>
            <person name="Karlsson M."/>
            <person name="Huettel B."/>
            <person name="Barry K.W."/>
            <person name="Haridas S."/>
            <person name="Chen C."/>
            <person name="Bauer D."/>
            <person name="Andreopoulos W."/>
            <person name="Pangilinan J."/>
            <person name="LaButti K."/>
            <person name="Riley R."/>
            <person name="Lipzen A."/>
            <person name="Clum A."/>
            <person name="Drula E."/>
            <person name="Henrissat B."/>
            <person name="Kohler A."/>
            <person name="Grigoriev I.V."/>
            <person name="Martin F.M."/>
            <person name="Hacquard S."/>
        </authorList>
    </citation>
    <scope>NUCLEOTIDE SEQUENCE</scope>
    <source>
        <strain evidence="2">MPI-CAGE-AT-0147</strain>
    </source>
</reference>
<name>A0A9P9F9V2_9HYPO</name>
<proteinExistence type="predicted"/>
<gene>
    <name evidence="2" type="ORF">EDB81DRAFT_788170</name>
</gene>
<keyword evidence="3" id="KW-1185">Reference proteome</keyword>
<accession>A0A9P9F9V2</accession>
<evidence type="ECO:0008006" key="4">
    <source>
        <dbReference type="Google" id="ProtNLM"/>
    </source>
</evidence>
<organism evidence="2 3">
    <name type="scientific">Dactylonectria macrodidyma</name>
    <dbReference type="NCBI Taxonomy" id="307937"/>
    <lineage>
        <taxon>Eukaryota</taxon>
        <taxon>Fungi</taxon>
        <taxon>Dikarya</taxon>
        <taxon>Ascomycota</taxon>
        <taxon>Pezizomycotina</taxon>
        <taxon>Sordariomycetes</taxon>
        <taxon>Hypocreomycetidae</taxon>
        <taxon>Hypocreales</taxon>
        <taxon>Nectriaceae</taxon>
        <taxon>Dactylonectria</taxon>
    </lineage>
</organism>
<keyword evidence="1" id="KW-0732">Signal</keyword>
<evidence type="ECO:0000313" key="2">
    <source>
        <dbReference type="EMBL" id="KAH7156854.1"/>
    </source>
</evidence>
<dbReference type="AlphaFoldDB" id="A0A9P9F9V2"/>
<dbReference type="Proteomes" id="UP000738349">
    <property type="component" value="Unassembled WGS sequence"/>
</dbReference>
<feature type="non-terminal residue" evidence="2">
    <location>
        <position position="93"/>
    </location>
</feature>
<dbReference type="EMBL" id="JAGMUV010000005">
    <property type="protein sequence ID" value="KAH7156854.1"/>
    <property type="molecule type" value="Genomic_DNA"/>
</dbReference>
<comment type="caution">
    <text evidence="2">The sequence shown here is derived from an EMBL/GenBank/DDBJ whole genome shotgun (WGS) entry which is preliminary data.</text>
</comment>
<feature type="signal peptide" evidence="1">
    <location>
        <begin position="1"/>
        <end position="21"/>
    </location>
</feature>